<dbReference type="InterPro" id="IPR050229">
    <property type="entry name" value="GlpE_sulfurtransferase"/>
</dbReference>
<feature type="domain" description="Rhodanese" evidence="2">
    <location>
        <begin position="50"/>
        <end position="141"/>
    </location>
</feature>
<organism evidence="3 4">
    <name type="scientific">Vibrio algicola</name>
    <dbReference type="NCBI Taxonomy" id="2662262"/>
    <lineage>
        <taxon>Bacteria</taxon>
        <taxon>Pseudomonadati</taxon>
        <taxon>Pseudomonadota</taxon>
        <taxon>Gammaproteobacteria</taxon>
        <taxon>Vibrionales</taxon>
        <taxon>Vibrionaceae</taxon>
        <taxon>Vibrio</taxon>
    </lineage>
</organism>
<dbReference type="EMBL" id="CP045699">
    <property type="protein sequence ID" value="QGA64202.1"/>
    <property type="molecule type" value="Genomic_DNA"/>
</dbReference>
<dbReference type="PROSITE" id="PS50206">
    <property type="entry name" value="RHODANESE_3"/>
    <property type="match status" value="1"/>
</dbReference>
<keyword evidence="1" id="KW-1133">Transmembrane helix</keyword>
<dbReference type="InterPro" id="IPR001763">
    <property type="entry name" value="Rhodanese-like_dom"/>
</dbReference>
<keyword evidence="4" id="KW-1185">Reference proteome</keyword>
<dbReference type="RefSeq" id="WP_153445975.1">
    <property type="nucleotide sequence ID" value="NZ_CP045699.1"/>
</dbReference>
<dbReference type="InterPro" id="IPR036873">
    <property type="entry name" value="Rhodanese-like_dom_sf"/>
</dbReference>
<dbReference type="SMART" id="SM00450">
    <property type="entry name" value="RHOD"/>
    <property type="match status" value="1"/>
</dbReference>
<keyword evidence="1" id="KW-0812">Transmembrane</keyword>
<gene>
    <name evidence="3" type="ORF">GFB47_01415</name>
</gene>
<evidence type="ECO:0000313" key="4">
    <source>
        <dbReference type="Proteomes" id="UP000348942"/>
    </source>
</evidence>
<dbReference type="Pfam" id="PF00581">
    <property type="entry name" value="Rhodanese"/>
    <property type="match status" value="1"/>
</dbReference>
<keyword evidence="1" id="KW-0472">Membrane</keyword>
<protein>
    <submittedName>
        <fullName evidence="3">Rhodanese-like domain-containing protein</fullName>
    </submittedName>
</protein>
<dbReference type="PANTHER" id="PTHR43031:SF18">
    <property type="entry name" value="RHODANESE-RELATED SULFURTRANSFERASES"/>
    <property type="match status" value="1"/>
</dbReference>
<dbReference type="Proteomes" id="UP000348942">
    <property type="component" value="Chromosome 1"/>
</dbReference>
<dbReference type="PANTHER" id="PTHR43031">
    <property type="entry name" value="FAD-DEPENDENT OXIDOREDUCTASE"/>
    <property type="match status" value="1"/>
</dbReference>
<evidence type="ECO:0000259" key="2">
    <source>
        <dbReference type="PROSITE" id="PS50206"/>
    </source>
</evidence>
<accession>A0A5Q0TAP2</accession>
<proteinExistence type="predicted"/>
<feature type="transmembrane region" description="Helical" evidence="1">
    <location>
        <begin position="12"/>
        <end position="30"/>
    </location>
</feature>
<sequence>MQEYTEFFQQNLIMCLVWVGVLAALVMSFYKASTAKYKTIDNDELTFLINKQDGVVVDIRSKEEFKHGHIAGSVHILPSDIKSGALSTIEKFKATPIIVVCKLGQTAPESANLLAKAGFENVTVLKNGMSAWNEKNLPLVSDKAVSKKGKK</sequence>
<dbReference type="SUPFAM" id="SSF52821">
    <property type="entry name" value="Rhodanese/Cell cycle control phosphatase"/>
    <property type="match status" value="1"/>
</dbReference>
<name>A0A5Q0TAP2_9VIBR</name>
<dbReference type="CDD" id="cd00158">
    <property type="entry name" value="RHOD"/>
    <property type="match status" value="1"/>
</dbReference>
<dbReference type="AlphaFoldDB" id="A0A5Q0TAP2"/>
<dbReference type="Gene3D" id="3.40.250.10">
    <property type="entry name" value="Rhodanese-like domain"/>
    <property type="match status" value="1"/>
</dbReference>
<evidence type="ECO:0000256" key="1">
    <source>
        <dbReference type="SAM" id="Phobius"/>
    </source>
</evidence>
<evidence type="ECO:0000313" key="3">
    <source>
        <dbReference type="EMBL" id="QGA64202.1"/>
    </source>
</evidence>
<reference evidence="3 4" key="1">
    <citation type="submission" date="2019-10" db="EMBL/GenBank/DDBJ databases">
        <title>Vibrio sp. nov., isolated from Coralline algae surface.</title>
        <authorList>
            <person name="Geng Y."/>
            <person name="Zhang X."/>
        </authorList>
    </citation>
    <scope>NUCLEOTIDE SEQUENCE [LARGE SCALE GENOMIC DNA]</scope>
    <source>
        <strain evidence="3 4">SM1977</strain>
    </source>
</reference>